<comment type="caution">
    <text evidence="5">The sequence shown here is derived from an EMBL/GenBank/DDBJ whole genome shotgun (WGS) entry which is preliminary data.</text>
</comment>
<dbReference type="GO" id="GO:0032259">
    <property type="term" value="P:methylation"/>
    <property type="evidence" value="ECO:0007669"/>
    <property type="project" value="UniProtKB-KW"/>
</dbReference>
<keyword evidence="4" id="KW-1133">Transmembrane helix</keyword>
<sequence>MPTSARQGWGDELTTAQIEAYLADEVSITAYNAHLQRKVGIVTAALRAYLKSYHRDGSDDHAEATSFLWPEEKKEGILGCAKRSCMGVLDRLPYLMEVTWGVATPKGFGDCCHVRRKPRPSEESTMEKVTALRSEAFHYRSLCVLHIVPGTEGDLVLEELVGREEAARETSKLLSRVYHPVIVQCMPQIRKHLAGAEGKVSIILCPNAGEMLITVHLEKGGAETVPEGSLQAAVQSSSSEMKRVVVDVIGNSKRSRLASTTSEAGCNGTLSRSSDELCHGRSSECGSRRSRKTRDAFVTEYYHLGDLHSGIRLRFKDGFRAAANPVVESQKLNWMVTGLLCLSLLPVRGRRQLLEIPCGTSLYTVALGSLFDDSVCVVEGHKGKVAAAWGKLRLNSLVGKVKIVRGCPSSKIGVLREHEFDMAVVAVQGSGIGDEVRSYLSTVPCIMYISEYSAAVRRDIRLLSISHRAVDLGMFDFLPFDESIECCVVMLRRDLMNSVIYGWITAPILLYFAGLLPRVAFAMLVGSIGFLWLWFIPKYKMEKNLERGGDWRPSTKREGKYIDVDGHKTHVYEIVPDLVECKGAIVLIAGVGS</sequence>
<name>A0A7J6RJP0_PEROL</name>
<evidence type="ECO:0000256" key="3">
    <source>
        <dbReference type="ARBA" id="ARBA00022691"/>
    </source>
</evidence>
<keyword evidence="3" id="KW-0949">S-adenosyl-L-methionine</keyword>
<feature type="non-terminal residue" evidence="5">
    <location>
        <position position="1"/>
    </location>
</feature>
<feature type="transmembrane region" description="Helical" evidence="4">
    <location>
        <begin position="519"/>
        <end position="537"/>
    </location>
</feature>
<dbReference type="Proteomes" id="UP000574390">
    <property type="component" value="Unassembled WGS sequence"/>
</dbReference>
<keyword evidence="4" id="KW-0812">Transmembrane</keyword>
<dbReference type="InterPro" id="IPR010280">
    <property type="entry name" value="U5_MeTrfase_fam"/>
</dbReference>
<evidence type="ECO:0000256" key="4">
    <source>
        <dbReference type="SAM" id="Phobius"/>
    </source>
</evidence>
<dbReference type="InterPro" id="IPR029063">
    <property type="entry name" value="SAM-dependent_MTases_sf"/>
</dbReference>
<dbReference type="GO" id="GO:0008173">
    <property type="term" value="F:RNA methyltransferase activity"/>
    <property type="evidence" value="ECO:0007669"/>
    <property type="project" value="InterPro"/>
</dbReference>
<accession>A0A7J6RJP0</accession>
<organism evidence="5 6">
    <name type="scientific">Perkinsus olseni</name>
    <name type="common">Perkinsus atlanticus</name>
    <dbReference type="NCBI Taxonomy" id="32597"/>
    <lineage>
        <taxon>Eukaryota</taxon>
        <taxon>Sar</taxon>
        <taxon>Alveolata</taxon>
        <taxon>Perkinsozoa</taxon>
        <taxon>Perkinsea</taxon>
        <taxon>Perkinsida</taxon>
        <taxon>Perkinsidae</taxon>
        <taxon>Perkinsus</taxon>
    </lineage>
</organism>
<dbReference type="Gene3D" id="3.40.50.150">
    <property type="entry name" value="Vaccinia Virus protein VP39"/>
    <property type="match status" value="1"/>
</dbReference>
<dbReference type="SUPFAM" id="SSF53335">
    <property type="entry name" value="S-adenosyl-L-methionine-dependent methyltransferases"/>
    <property type="match status" value="1"/>
</dbReference>
<evidence type="ECO:0000256" key="2">
    <source>
        <dbReference type="ARBA" id="ARBA00022679"/>
    </source>
</evidence>
<dbReference type="AlphaFoldDB" id="A0A7J6RJP0"/>
<evidence type="ECO:0000313" key="6">
    <source>
        <dbReference type="Proteomes" id="UP000574390"/>
    </source>
</evidence>
<evidence type="ECO:0000256" key="1">
    <source>
        <dbReference type="ARBA" id="ARBA00022603"/>
    </source>
</evidence>
<protein>
    <submittedName>
        <fullName evidence="5">Uncharacterized protein</fullName>
    </submittedName>
</protein>
<dbReference type="Pfam" id="PF05958">
    <property type="entry name" value="tRNA_U5-meth_tr"/>
    <property type="match status" value="1"/>
</dbReference>
<evidence type="ECO:0000313" key="5">
    <source>
        <dbReference type="EMBL" id="KAF4720994.1"/>
    </source>
</evidence>
<keyword evidence="4" id="KW-0472">Membrane</keyword>
<dbReference type="EMBL" id="JABANM010021577">
    <property type="protein sequence ID" value="KAF4720994.1"/>
    <property type="molecule type" value="Genomic_DNA"/>
</dbReference>
<proteinExistence type="predicted"/>
<keyword evidence="1" id="KW-0489">Methyltransferase</keyword>
<gene>
    <name evidence="5" type="ORF">FOZ62_014435</name>
</gene>
<reference evidence="5 6" key="1">
    <citation type="submission" date="2020-04" db="EMBL/GenBank/DDBJ databases">
        <title>Perkinsus olseni comparative genomics.</title>
        <authorList>
            <person name="Bogema D.R."/>
        </authorList>
    </citation>
    <scope>NUCLEOTIDE SEQUENCE [LARGE SCALE GENOMIC DNA]</scope>
    <source>
        <strain evidence="5">ATCC PRA-205</strain>
    </source>
</reference>
<keyword evidence="2" id="KW-0808">Transferase</keyword>
<dbReference type="GO" id="GO:0006396">
    <property type="term" value="P:RNA processing"/>
    <property type="evidence" value="ECO:0007669"/>
    <property type="project" value="InterPro"/>
</dbReference>